<feature type="domain" description="Peptidase M16 N-terminal" evidence="2">
    <location>
        <begin position="98"/>
        <end position="228"/>
    </location>
</feature>
<evidence type="ECO:0000259" key="3">
    <source>
        <dbReference type="Pfam" id="PF05193"/>
    </source>
</evidence>
<dbReference type="PANTHER" id="PTHR11851">
    <property type="entry name" value="METALLOPROTEASE"/>
    <property type="match status" value="1"/>
</dbReference>
<dbReference type="InterPro" id="IPR011765">
    <property type="entry name" value="Pept_M16_N"/>
</dbReference>
<accession>A0A9D1FH65</accession>
<sequence length="956" mass="107423">MLPNINYNYNQNFIPQYQRGVYQAKGQFTYTNPPYQVMPMYMANPINPTLVNPKIAGEYSYLGTLQTPFGENIYTYMLKSGQRVAILPREGTTILKTFVDSGSMNETDRIRGISHFIEHNLFNGSEKLAPGQFFKDVTKMGASTNASTDYAQTDYYISSGIMNIKDFKQAAMMHADMILRPKFYNEMLEKEKGPVTSEISMINDDVTTVAANEVVRNLFQIDSKSENLVAGSIETVNNLNRDDVVDYWSKHYTPDSLYTVVVGDVNPNEAIEILAKEFRQDAKVRANDIRKETLTPIEKSVRIDLKTPISNSTNVIMGFAAPSSNNLKDSITLEALAVLLEGNSDSRLTKSLSQLNSYSYLSMQKVGLKKDDPQALFVQLNTPPQYEQKAIDAFYDAILDLSKNPPNEYEMSTIKSTLSKALAMNFESAENICETIGSGYLDGNLQDISQMQNIINSLTPNDIVNAAQKYLDLNKVSMAIVHPTSVSDEQILKNYQQSKFVKKQPKSAAASISFGSRKIDTTGIEEYRLKNNTHIALNNSDKSDVCYLNWRISAIQALPKNLAIPYVLTELLNKGSSIRTKEQMSMLTNSNGIDYTFDSNGFQILVNANCMAQNLDSTLDILNEIMYNPNFSQEDFEAAKTKIRSYFESIDKDGSDNMLVQLYPGYFGSAREILEGLDKMTLNDVIKHYSDMLNKGSSNFVVTAPFKKYPATKQSALQKISQSPVAFKDFTPKFTNIFKPNKSTKVILDSAELNQAQIYKTYSFKMSGNIKDDVKFELLNEILGGSPASRLFQELREKQKLAYRVSSQVQSFEDTGILTMFITSTTDDKAQNDIKYDNLQKCLDGFDTQVQKLLKEPVTQEELDSAKMQLKQRIAKQTELPSSETDLLSTNMTLPYGIKRIDEYVKAIDSITIEDVTQAANHIFKNKPTISILASPDTIENQMSYIESLGEVIHPA</sequence>
<dbReference type="InterPro" id="IPR050361">
    <property type="entry name" value="MPP/UQCRC_Complex"/>
</dbReference>
<evidence type="ECO:0000313" key="4">
    <source>
        <dbReference type="EMBL" id="HIS73607.1"/>
    </source>
</evidence>
<dbReference type="Pfam" id="PF00675">
    <property type="entry name" value="Peptidase_M16"/>
    <property type="match status" value="2"/>
</dbReference>
<dbReference type="Gene3D" id="3.30.830.10">
    <property type="entry name" value="Metalloenzyme, LuxS/M16 peptidase-like"/>
    <property type="match status" value="4"/>
</dbReference>
<proteinExistence type="inferred from homology"/>
<dbReference type="PANTHER" id="PTHR11851:SF49">
    <property type="entry name" value="MITOCHONDRIAL-PROCESSING PEPTIDASE SUBUNIT ALPHA"/>
    <property type="match status" value="1"/>
</dbReference>
<evidence type="ECO:0000259" key="2">
    <source>
        <dbReference type="Pfam" id="PF00675"/>
    </source>
</evidence>
<protein>
    <submittedName>
        <fullName evidence="4">Insulinase family protein</fullName>
    </submittedName>
</protein>
<dbReference type="GO" id="GO:0046872">
    <property type="term" value="F:metal ion binding"/>
    <property type="evidence" value="ECO:0007669"/>
    <property type="project" value="InterPro"/>
</dbReference>
<evidence type="ECO:0000256" key="1">
    <source>
        <dbReference type="ARBA" id="ARBA00007261"/>
    </source>
</evidence>
<organism evidence="4 5">
    <name type="scientific">Candidatus Galligastranaerophilus intestinavium</name>
    <dbReference type="NCBI Taxonomy" id="2840836"/>
    <lineage>
        <taxon>Bacteria</taxon>
        <taxon>Candidatus Galligastranaerophilus</taxon>
    </lineage>
</organism>
<comment type="caution">
    <text evidence="4">The sequence shown here is derived from an EMBL/GenBank/DDBJ whole genome shotgun (WGS) entry which is preliminary data.</text>
</comment>
<dbReference type="Pfam" id="PF05193">
    <property type="entry name" value="Peptidase_M16_C"/>
    <property type="match status" value="2"/>
</dbReference>
<feature type="domain" description="Peptidase M16 C-terminal" evidence="3">
    <location>
        <begin position="238"/>
        <end position="418"/>
    </location>
</feature>
<name>A0A9D1FH65_9BACT</name>
<dbReference type="InterPro" id="IPR011249">
    <property type="entry name" value="Metalloenz_LuxS/M16"/>
</dbReference>
<dbReference type="InterPro" id="IPR007863">
    <property type="entry name" value="Peptidase_M16_C"/>
</dbReference>
<dbReference type="SUPFAM" id="SSF63411">
    <property type="entry name" value="LuxS/MPP-like metallohydrolase"/>
    <property type="match status" value="4"/>
</dbReference>
<reference evidence="4" key="2">
    <citation type="journal article" date="2021" name="PeerJ">
        <title>Extensive microbial diversity within the chicken gut microbiome revealed by metagenomics and culture.</title>
        <authorList>
            <person name="Gilroy R."/>
            <person name="Ravi A."/>
            <person name="Getino M."/>
            <person name="Pursley I."/>
            <person name="Horton D.L."/>
            <person name="Alikhan N.F."/>
            <person name="Baker D."/>
            <person name="Gharbi K."/>
            <person name="Hall N."/>
            <person name="Watson M."/>
            <person name="Adriaenssens E.M."/>
            <person name="Foster-Nyarko E."/>
            <person name="Jarju S."/>
            <person name="Secka A."/>
            <person name="Antonio M."/>
            <person name="Oren A."/>
            <person name="Chaudhuri R.R."/>
            <person name="La Ragione R."/>
            <person name="Hildebrand F."/>
            <person name="Pallen M.J."/>
        </authorList>
    </citation>
    <scope>NUCLEOTIDE SEQUENCE</scope>
    <source>
        <strain evidence="4">CHK152-2871</strain>
    </source>
</reference>
<dbReference type="EMBL" id="DVJQ01000010">
    <property type="protein sequence ID" value="HIS73607.1"/>
    <property type="molecule type" value="Genomic_DNA"/>
</dbReference>
<comment type="similarity">
    <text evidence="1">Belongs to the peptidase M16 family.</text>
</comment>
<evidence type="ECO:0000313" key="5">
    <source>
        <dbReference type="Proteomes" id="UP000886865"/>
    </source>
</evidence>
<feature type="domain" description="Peptidase M16 N-terminal" evidence="2">
    <location>
        <begin position="566"/>
        <end position="654"/>
    </location>
</feature>
<reference evidence="4" key="1">
    <citation type="submission" date="2020-10" db="EMBL/GenBank/DDBJ databases">
        <authorList>
            <person name="Gilroy R."/>
        </authorList>
    </citation>
    <scope>NUCLEOTIDE SEQUENCE</scope>
    <source>
        <strain evidence="4">CHK152-2871</strain>
    </source>
</reference>
<gene>
    <name evidence="4" type="ORF">IAA86_01140</name>
</gene>
<feature type="domain" description="Peptidase M16 C-terminal" evidence="3">
    <location>
        <begin position="680"/>
        <end position="870"/>
    </location>
</feature>
<dbReference type="AlphaFoldDB" id="A0A9D1FH65"/>
<dbReference type="Proteomes" id="UP000886865">
    <property type="component" value="Unassembled WGS sequence"/>
</dbReference>